<sequence length="1025" mass="115027">MMHVTRFLPRKIATLPLVVLAGAVLWANSVAAQHTFIVKDPGKYQRFLDARQWFTSAQYKLAYPVFKELEQAVNTPVDINQQLYVEELRFYMLACELMEDNPGAEPKAQGYLSSNAGSYLKGQLGFYLGSYYFRQQRYAEAITAFDKANVSNLSNEQVATMQFQQGYAYFTQKQFVQAKPLLNSVRQSAASPYYADANYYYGLLAFNDKQYKEALQSFEVVRYNKKYEDMVPYYTAGINYSIGEKAKGMEQAEAALKTGNPYYKSELQQLVGHGYFEKGEYAKAQPYLEQYVKSADKVKKEDLYELAYCYYISQQYAKSIEAFKPLAGGDDSLSQHAMYLLGDAYLKTGQKNNARNAFLFCSSNSSNAQFKEISLFNYGKLSYELGYDNEALPALKQYVNSYRQGAYITEARDLLVGVLGNTSNYKEALDLYESLPTKSEMAKSYYPRIAYNRAQELMNDRNVAGAELLLKKVQTAPYNESVISLAHFWQGEIDFGKNEFASAVQHFQAYLSKPQVQGEANVTNAKYSLGYSLLRLQEYKQAGNVFAEIAKGYFANEQQQTDVQLRLADCAFMQKDFSKSLPIYNQVAAKRGYGADYALYQAGMIAGAQNKATEKINQLRSIETLYPNSGLAALANMEIADTYLADEKFKESIPFLAKIIASKGNESLKPTAYLKTGLAQYNLDQFNEALNAFTTLLKQYPQSPESEEAIDNVRSIYVEQGKPDQYVSFLKSVGRSVDQNVADSLTYVAAELQLSDGKKPQALAGFTKYTEQFPMGRYIVDAHYYAAELNREMKAMPKAMTHYDAVAKLAPNKYAEKSLLLLARYYYFDEKNYSTASGYYTQLKQQASSNENRLESMRGLARCQYYLNDFANAVANAKELLQQGGAGSDDKVFANLIIGKQAKADGNCAEAITAFKSVAALSKAEFGAEARYQIAACYFEMQKLEEAEKAAFEVVQKAGSYANWVERSYILLGDIYLKQEDYFNAKATYKSVADNATIPELKAEAASKLAKAESMSAAASKIGGQ</sequence>
<dbReference type="Pfam" id="PF13174">
    <property type="entry name" value="TPR_6"/>
    <property type="match status" value="2"/>
</dbReference>
<dbReference type="InterPro" id="IPR011990">
    <property type="entry name" value="TPR-like_helical_dom_sf"/>
</dbReference>
<gene>
    <name evidence="5" type="ORF">GLV81_08780</name>
</gene>
<dbReference type="PANTHER" id="PTHR44186:SF1">
    <property type="entry name" value="BARDET-BIEDL SYNDROME 4 PROTEIN"/>
    <property type="match status" value="1"/>
</dbReference>
<evidence type="ECO:0000256" key="1">
    <source>
        <dbReference type="ARBA" id="ARBA00022737"/>
    </source>
</evidence>
<protein>
    <submittedName>
        <fullName evidence="5">Tetratricopeptide repeat protein</fullName>
    </submittedName>
</protein>
<evidence type="ECO:0000256" key="3">
    <source>
        <dbReference type="PROSITE-ProRule" id="PRU00339"/>
    </source>
</evidence>
<keyword evidence="1" id="KW-0677">Repeat</keyword>
<name>A0A6I6GID8_9BACT</name>
<organism evidence="5 6">
    <name type="scientific">Phnomibacter ginsenosidimutans</name>
    <dbReference type="NCBI Taxonomy" id="2676868"/>
    <lineage>
        <taxon>Bacteria</taxon>
        <taxon>Pseudomonadati</taxon>
        <taxon>Bacteroidota</taxon>
        <taxon>Chitinophagia</taxon>
        <taxon>Chitinophagales</taxon>
        <taxon>Chitinophagaceae</taxon>
        <taxon>Phnomibacter</taxon>
    </lineage>
</organism>
<dbReference type="Proteomes" id="UP000426027">
    <property type="component" value="Chromosome"/>
</dbReference>
<keyword evidence="6" id="KW-1185">Reference proteome</keyword>
<accession>A0A6I6GID8</accession>
<dbReference type="RefSeq" id="WP_157478534.1">
    <property type="nucleotide sequence ID" value="NZ_CP046566.1"/>
</dbReference>
<dbReference type="PROSITE" id="PS50005">
    <property type="entry name" value="TPR"/>
    <property type="match status" value="1"/>
</dbReference>
<reference evidence="5 6" key="1">
    <citation type="submission" date="2019-11" db="EMBL/GenBank/DDBJ databases">
        <authorList>
            <person name="Im W.T."/>
        </authorList>
    </citation>
    <scope>NUCLEOTIDE SEQUENCE [LARGE SCALE GENOMIC DNA]</scope>
    <source>
        <strain evidence="5 6">SB-02</strain>
    </source>
</reference>
<evidence type="ECO:0000313" key="6">
    <source>
        <dbReference type="Proteomes" id="UP000426027"/>
    </source>
</evidence>
<evidence type="ECO:0000256" key="4">
    <source>
        <dbReference type="SAM" id="SignalP"/>
    </source>
</evidence>
<feature type="signal peptide" evidence="4">
    <location>
        <begin position="1"/>
        <end position="32"/>
    </location>
</feature>
<dbReference type="InterPro" id="IPR019734">
    <property type="entry name" value="TPR_rpt"/>
</dbReference>
<keyword evidence="4" id="KW-0732">Signal</keyword>
<dbReference type="EMBL" id="CP046566">
    <property type="protein sequence ID" value="QGW28175.1"/>
    <property type="molecule type" value="Genomic_DNA"/>
</dbReference>
<feature type="chain" id="PRO_5026168202" evidence="4">
    <location>
        <begin position="33"/>
        <end position="1025"/>
    </location>
</feature>
<dbReference type="Gene3D" id="1.25.40.10">
    <property type="entry name" value="Tetratricopeptide repeat domain"/>
    <property type="match status" value="5"/>
</dbReference>
<dbReference type="AlphaFoldDB" id="A0A6I6GID8"/>
<keyword evidence="2 3" id="KW-0802">TPR repeat</keyword>
<proteinExistence type="predicted"/>
<dbReference type="KEGG" id="fls:GLV81_08780"/>
<dbReference type="Pfam" id="PF13432">
    <property type="entry name" value="TPR_16"/>
    <property type="match status" value="3"/>
</dbReference>
<evidence type="ECO:0000256" key="2">
    <source>
        <dbReference type="ARBA" id="ARBA00022803"/>
    </source>
</evidence>
<feature type="repeat" description="TPR" evidence="3">
    <location>
        <begin position="670"/>
        <end position="703"/>
    </location>
</feature>
<dbReference type="SMART" id="SM00028">
    <property type="entry name" value="TPR"/>
    <property type="match status" value="9"/>
</dbReference>
<dbReference type="SUPFAM" id="SSF48452">
    <property type="entry name" value="TPR-like"/>
    <property type="match status" value="6"/>
</dbReference>
<evidence type="ECO:0000313" key="5">
    <source>
        <dbReference type="EMBL" id="QGW28175.1"/>
    </source>
</evidence>
<dbReference type="PANTHER" id="PTHR44186">
    <property type="match status" value="1"/>
</dbReference>